<protein>
    <submittedName>
        <fullName evidence="1">Uncharacterized protein</fullName>
    </submittedName>
</protein>
<dbReference type="Gene3D" id="3.40.50.300">
    <property type="entry name" value="P-loop containing nucleotide triphosphate hydrolases"/>
    <property type="match status" value="1"/>
</dbReference>
<name>A0ABY6M229_9FLAO</name>
<reference evidence="1" key="1">
    <citation type="submission" date="2021-08" db="EMBL/GenBank/DDBJ databases">
        <title>Flavobacterium sp. strain CC-SYL302.</title>
        <authorList>
            <person name="Lin S.-Y."/>
            <person name="Lee T.-H."/>
            <person name="Young C.-C."/>
        </authorList>
    </citation>
    <scope>NUCLEOTIDE SEQUENCE</scope>
    <source>
        <strain evidence="1">CC-SYL302</strain>
    </source>
</reference>
<accession>A0ABY6M229</accession>
<dbReference type="EMBL" id="CP081495">
    <property type="protein sequence ID" value="UYW01770.1"/>
    <property type="molecule type" value="Genomic_DNA"/>
</dbReference>
<dbReference type="Proteomes" id="UP001163328">
    <property type="component" value="Chromosome"/>
</dbReference>
<proteinExistence type="predicted"/>
<dbReference type="InterPro" id="IPR027417">
    <property type="entry name" value="P-loop_NTPase"/>
</dbReference>
<evidence type="ECO:0000313" key="1">
    <source>
        <dbReference type="EMBL" id="UYW01770.1"/>
    </source>
</evidence>
<keyword evidence="2" id="KW-1185">Reference proteome</keyword>
<organism evidence="1 2">
    <name type="scientific">Flavobacterium agricola</name>
    <dbReference type="NCBI Taxonomy" id="2870839"/>
    <lineage>
        <taxon>Bacteria</taxon>
        <taxon>Pseudomonadati</taxon>
        <taxon>Bacteroidota</taxon>
        <taxon>Flavobacteriia</taxon>
        <taxon>Flavobacteriales</taxon>
        <taxon>Flavobacteriaceae</taxon>
        <taxon>Flavobacterium</taxon>
    </lineage>
</organism>
<sequence length="288" mass="34095">MAQSIKNILQKPVSKKEYEFLKRFKNLTEEEESKIRRFEQENKPKQVLVPKNNKKRTQGEFLTKETLWKVFLKEFYIQNNRNFIKTHDSVVNVSSVMKYFLKDETFFDSVNLIASFDGKKLTPSFDKGLLIIGNYGNGKSSMMKAFADGINKVYTEAYNEGWQTLPEWQSIRFGFHRVVDVVTEFEGVDNPEAKNLFFKRYSRFRHLYDDIKKEKMASNFGKTNLMKEIIEKRYDNKSKTFLICNYDDNFPNSVENALLEFGTIYGGHIFDRLFEMFNILEFKGKSFR</sequence>
<dbReference type="RefSeq" id="WP_264434244.1">
    <property type="nucleotide sequence ID" value="NZ_CP081495.1"/>
</dbReference>
<evidence type="ECO:0000313" key="2">
    <source>
        <dbReference type="Proteomes" id="UP001163328"/>
    </source>
</evidence>
<gene>
    <name evidence="1" type="ORF">K5I29_02270</name>
</gene>